<dbReference type="SUPFAM" id="SSF46785">
    <property type="entry name" value="Winged helix' DNA-binding domain"/>
    <property type="match status" value="1"/>
</dbReference>
<keyword evidence="1" id="KW-0472">Membrane</keyword>
<name>A0A1I2V3I3_9BACL</name>
<organism evidence="3 4">
    <name type="scientific">Sporolactobacillus nakayamae</name>
    <dbReference type="NCBI Taxonomy" id="269670"/>
    <lineage>
        <taxon>Bacteria</taxon>
        <taxon>Bacillati</taxon>
        <taxon>Bacillota</taxon>
        <taxon>Bacilli</taxon>
        <taxon>Bacillales</taxon>
        <taxon>Sporolactobacillaceae</taxon>
        <taxon>Sporolactobacillus</taxon>
    </lineage>
</organism>
<dbReference type="InterPro" id="IPR036388">
    <property type="entry name" value="WH-like_DNA-bd_sf"/>
</dbReference>
<evidence type="ECO:0000256" key="1">
    <source>
        <dbReference type="SAM" id="Phobius"/>
    </source>
</evidence>
<keyword evidence="4" id="KW-1185">Reference proteome</keyword>
<proteinExistence type="predicted"/>
<feature type="transmembrane region" description="Helical" evidence="1">
    <location>
        <begin position="38"/>
        <end position="59"/>
    </location>
</feature>
<protein>
    <submittedName>
        <fullName evidence="3">MarR family protein</fullName>
    </submittedName>
</protein>
<evidence type="ECO:0000313" key="3">
    <source>
        <dbReference type="EMBL" id="SFG83740.1"/>
    </source>
</evidence>
<sequence>MYLQILLNLYTFIRKCDEFYLMKQIELALNSMYTYNVYTYYFLGVFLMDIEKILGYLLNTSARLIKHDMEKQLIDFDITTAQWAVLKLLDSWGELTQTEIADKLKSDKATVGFIVAR</sequence>
<evidence type="ECO:0000313" key="4">
    <source>
        <dbReference type="Proteomes" id="UP000198752"/>
    </source>
</evidence>
<keyword evidence="1" id="KW-0812">Transmembrane</keyword>
<dbReference type="Gene3D" id="1.10.10.10">
    <property type="entry name" value="Winged helix-like DNA-binding domain superfamily/Winged helix DNA-binding domain"/>
    <property type="match status" value="1"/>
</dbReference>
<dbReference type="InterPro" id="IPR036390">
    <property type="entry name" value="WH_DNA-bd_sf"/>
</dbReference>
<dbReference type="InterPro" id="IPR000835">
    <property type="entry name" value="HTH_MarR-typ"/>
</dbReference>
<evidence type="ECO:0000259" key="2">
    <source>
        <dbReference type="Pfam" id="PF01047"/>
    </source>
</evidence>
<dbReference type="GO" id="GO:0003700">
    <property type="term" value="F:DNA-binding transcription factor activity"/>
    <property type="evidence" value="ECO:0007669"/>
    <property type="project" value="InterPro"/>
</dbReference>
<dbReference type="Proteomes" id="UP000198752">
    <property type="component" value="Unassembled WGS sequence"/>
</dbReference>
<accession>A0A1I2V3I3</accession>
<dbReference type="AlphaFoldDB" id="A0A1I2V3I3"/>
<dbReference type="EMBL" id="FOOY01000024">
    <property type="protein sequence ID" value="SFG83740.1"/>
    <property type="molecule type" value="Genomic_DNA"/>
</dbReference>
<feature type="domain" description="HTH marR-type" evidence="2">
    <location>
        <begin position="78"/>
        <end position="115"/>
    </location>
</feature>
<dbReference type="Pfam" id="PF01047">
    <property type="entry name" value="MarR"/>
    <property type="match status" value="1"/>
</dbReference>
<reference evidence="4" key="1">
    <citation type="submission" date="2016-10" db="EMBL/GenBank/DDBJ databases">
        <authorList>
            <person name="Varghese N."/>
            <person name="Submissions S."/>
        </authorList>
    </citation>
    <scope>NUCLEOTIDE SEQUENCE [LARGE SCALE GENOMIC DNA]</scope>
    <source>
        <strain evidence="4">ATCC 700379</strain>
    </source>
</reference>
<dbReference type="STRING" id="269670.SAMN02982927_02937"/>
<keyword evidence="1" id="KW-1133">Transmembrane helix</keyword>
<gene>
    <name evidence="3" type="ORF">SAMN02982927_02937</name>
</gene>